<protein>
    <recommendedName>
        <fullName evidence="4">Endolytic peptidoglycan transglycosylase RlpA</fullName>
        <ecNumber evidence="4">4.2.2.-</ecNumber>
    </recommendedName>
</protein>
<dbReference type="InterPro" id="IPR036908">
    <property type="entry name" value="RlpA-like_sf"/>
</dbReference>
<evidence type="ECO:0000256" key="5">
    <source>
        <dbReference type="RuleBase" id="RU003495"/>
    </source>
</evidence>
<feature type="domain" description="SPOR" evidence="6">
    <location>
        <begin position="202"/>
        <end position="282"/>
    </location>
</feature>
<dbReference type="OrthoDB" id="9779128at2"/>
<dbReference type="InterPro" id="IPR036680">
    <property type="entry name" value="SPOR-like_sf"/>
</dbReference>
<dbReference type="PANTHER" id="PTHR34183">
    <property type="entry name" value="ENDOLYTIC PEPTIDOGLYCAN TRANSGLYCOSYLASE RLPA"/>
    <property type="match status" value="1"/>
</dbReference>
<evidence type="ECO:0000313" key="7">
    <source>
        <dbReference type="EMBL" id="RPD84846.1"/>
    </source>
</evidence>
<organism evidence="7 8">
    <name type="scientific">Neisseria weixii</name>
    <dbReference type="NCBI Taxonomy" id="1853276"/>
    <lineage>
        <taxon>Bacteria</taxon>
        <taxon>Pseudomonadati</taxon>
        <taxon>Pseudomonadota</taxon>
        <taxon>Betaproteobacteria</taxon>
        <taxon>Neisseriales</taxon>
        <taxon>Neisseriaceae</taxon>
        <taxon>Neisseria</taxon>
    </lineage>
</organism>
<evidence type="ECO:0000256" key="4">
    <source>
        <dbReference type="HAMAP-Rule" id="MF_02071"/>
    </source>
</evidence>
<dbReference type="Pfam" id="PF05036">
    <property type="entry name" value="SPOR"/>
    <property type="match status" value="1"/>
</dbReference>
<dbReference type="InterPro" id="IPR009009">
    <property type="entry name" value="RlpA-like_DPBB"/>
</dbReference>
<dbReference type="GO" id="GO:0000270">
    <property type="term" value="P:peptidoglycan metabolic process"/>
    <property type="evidence" value="ECO:0007669"/>
    <property type="project" value="UniProtKB-UniRule"/>
</dbReference>
<dbReference type="Gene3D" id="2.40.40.10">
    <property type="entry name" value="RlpA-like domain"/>
    <property type="match status" value="1"/>
</dbReference>
<dbReference type="EMBL" id="RPFL01000032">
    <property type="protein sequence ID" value="RPD84846.1"/>
    <property type="molecule type" value="Genomic_DNA"/>
</dbReference>
<comment type="similarity">
    <text evidence="4 5">Belongs to the RlpA family.</text>
</comment>
<comment type="function">
    <text evidence="4">Lytic transglycosylase with a strong preference for naked glycan strands that lack stem peptides.</text>
</comment>
<evidence type="ECO:0000256" key="2">
    <source>
        <dbReference type="ARBA" id="ARBA00023239"/>
    </source>
</evidence>
<dbReference type="InterPro" id="IPR007730">
    <property type="entry name" value="SPOR-like_dom"/>
</dbReference>
<reference evidence="7 8" key="1">
    <citation type="submission" date="2018-11" db="EMBL/GenBank/DDBJ databases">
        <title>Neisseria weixii sp. nov. isolated from the rectal contents of plateau pika (Ochotona cruzoniae).</title>
        <authorList>
            <person name="Zhang G."/>
        </authorList>
    </citation>
    <scope>NUCLEOTIDE SEQUENCE [LARGE SCALE GENOMIC DNA]</scope>
    <source>
        <strain evidence="7 8">10009</strain>
    </source>
</reference>
<evidence type="ECO:0000259" key="6">
    <source>
        <dbReference type="PROSITE" id="PS51724"/>
    </source>
</evidence>
<dbReference type="GO" id="GO:0042834">
    <property type="term" value="F:peptidoglycan binding"/>
    <property type="evidence" value="ECO:0007669"/>
    <property type="project" value="InterPro"/>
</dbReference>
<dbReference type="Pfam" id="PF03330">
    <property type="entry name" value="DPBB_1"/>
    <property type="match status" value="1"/>
</dbReference>
<dbReference type="PANTHER" id="PTHR34183:SF1">
    <property type="entry name" value="ENDOLYTIC PEPTIDOGLYCAN TRANSGLYCOSYLASE RLPA"/>
    <property type="match status" value="1"/>
</dbReference>
<dbReference type="SUPFAM" id="SSF50685">
    <property type="entry name" value="Barwin-like endoglucanases"/>
    <property type="match status" value="1"/>
</dbReference>
<dbReference type="InterPro" id="IPR034718">
    <property type="entry name" value="RlpA"/>
</dbReference>
<proteinExistence type="inferred from homology"/>
<dbReference type="CDD" id="cd22268">
    <property type="entry name" value="DPBB_RlpA-like"/>
    <property type="match status" value="1"/>
</dbReference>
<dbReference type="NCBIfam" id="TIGR00413">
    <property type="entry name" value="rlpA"/>
    <property type="match status" value="1"/>
</dbReference>
<keyword evidence="1" id="KW-0732">Signal</keyword>
<dbReference type="FunFam" id="2.40.40.10:FF:000003">
    <property type="entry name" value="Endolytic peptidoglycan transglycosylase RlpA"/>
    <property type="match status" value="1"/>
</dbReference>
<dbReference type="Proteomes" id="UP000272412">
    <property type="component" value="Unassembled WGS sequence"/>
</dbReference>
<dbReference type="Gene3D" id="3.30.70.1070">
    <property type="entry name" value="Sporulation related repeat"/>
    <property type="match status" value="1"/>
</dbReference>
<dbReference type="GO" id="GO:0071555">
    <property type="term" value="P:cell wall organization"/>
    <property type="evidence" value="ECO:0007669"/>
    <property type="project" value="UniProtKB-KW"/>
</dbReference>
<dbReference type="InterPro" id="IPR012997">
    <property type="entry name" value="RplA"/>
</dbReference>
<keyword evidence="8" id="KW-1185">Reference proteome</keyword>
<gene>
    <name evidence="4" type="primary">rlpA</name>
    <name evidence="7" type="ORF">EGK74_10465</name>
</gene>
<dbReference type="AlphaFoldDB" id="A0A3N4MT73"/>
<sequence length="282" mass="30583">MDFVLTLNRHTLFATLTAAAIGVFSIGNASAQTAKGALLAKQANEIMVTQQDSIVRAEKLYPSANRSYKVAGKRYQPMTKVSSFSQSGNASWYGGKFHGRKTASGERYDMHAMTAAHRTLPIPSYAKVTNTRNGKSVIVRVNDRGPFHGNRVMDLSKAAAQKLGFINQGSAHVKIEQIVPGMKSQQAAAPKAVTPNTAPAALSPAQEIYVDLKAFGTERDAQAYINRTTEQLASSLTGPKMSVEKRSHEYVVRMGPFTAQERADEAETRIRSLAYSSADSVI</sequence>
<keyword evidence="2 4" id="KW-0456">Lyase</keyword>
<evidence type="ECO:0000256" key="3">
    <source>
        <dbReference type="ARBA" id="ARBA00023316"/>
    </source>
</evidence>
<comment type="caution">
    <text evidence="7">The sequence shown here is derived from an EMBL/GenBank/DDBJ whole genome shotgun (WGS) entry which is preliminary data.</text>
</comment>
<dbReference type="PROSITE" id="PS51724">
    <property type="entry name" value="SPOR"/>
    <property type="match status" value="1"/>
</dbReference>
<dbReference type="EC" id="4.2.2.-" evidence="4"/>
<dbReference type="GO" id="GO:0008932">
    <property type="term" value="F:lytic endotransglycosylase activity"/>
    <property type="evidence" value="ECO:0007669"/>
    <property type="project" value="UniProtKB-UniRule"/>
</dbReference>
<name>A0A3N4MT73_9NEIS</name>
<evidence type="ECO:0000256" key="1">
    <source>
        <dbReference type="ARBA" id="ARBA00022729"/>
    </source>
</evidence>
<keyword evidence="3 4" id="KW-0961">Cell wall biogenesis/degradation</keyword>
<dbReference type="HAMAP" id="MF_02071">
    <property type="entry name" value="RlpA"/>
    <property type="match status" value="1"/>
</dbReference>
<evidence type="ECO:0000313" key="8">
    <source>
        <dbReference type="Proteomes" id="UP000272412"/>
    </source>
</evidence>
<accession>A0A3N4MT73</accession>